<keyword evidence="9" id="KW-1185">Reference proteome</keyword>
<dbReference type="EMBL" id="CACRXK020002700">
    <property type="protein sequence ID" value="CAB3995622.1"/>
    <property type="molecule type" value="Genomic_DNA"/>
</dbReference>
<keyword evidence="5" id="KW-0472">Membrane</keyword>
<sequence length="710" mass="80503">METTRYTLLTPKERARLVLNSAFADSVEKYVKAYKKKQESRTDVENRNADSPIQSDVLSGATSSIEGAGTNSQWHPSDFYVSMLNFSLGFGTVLGFPRLCYKHGGVIFMIPYLIMLFLEGIPLVCVEIAIGQHFQDKFLLSTWRRVHPSTIGLGISAVFISFVTIIYFNVIVGWCASYFVYSLQRCLPWTSCPEGVEACTNSSSPSEYYWYQTKLGVAENINSLQDVNWDLYLYVFISWVLVLFYNIKGVKYAAKPGYVILVIAVILYVALFLFVVHLDDWARGLAILVEFKTSQINKLLSIEIWRDAATQVFFSLGIGYGTIFMLSSHNKANFKCKTAAIYYGLIDTTVGICSCIIVFSLRGFQAHIYDVKCREQLKGSNQTSLQNQNYQFCNHSFLSQPIPDAFSLAFISWSDSFTHIAHPPLWSSFSYFLLFLSGLGSMSGMVLVVALFIREMTALKQQYAAALVCFVSCLLGLIFVTDSGLYVVNLFHGYSGCSLQWIALLEILSVICLFGRKNFCTMVEEMTGEKLHVVWIVCWFVISPAILVALIVLSLYDLANTEGYLYSAWQPSTGMQDLFYPVWCYVLIALFCIIPLVLILGVFIIYAVKSRHMLFEMCHNSWKRMWYWCRKQEEYELQDFTEAQRCYQTGEQVLLDRIDANFPELLSFDNIQGPVTTNGHIHALTGDGNYRTMPGNNNVDHSGPTRHLSI</sequence>
<keyword evidence="6" id="KW-0479">Metal-binding</keyword>
<dbReference type="AlphaFoldDB" id="A0A7D9I261"/>
<protein>
    <submittedName>
        <fullName evidence="8">Sodium- and chloride-dependent transporter XTRP3-like isoform X2</fullName>
    </submittedName>
</protein>
<evidence type="ECO:0000256" key="3">
    <source>
        <dbReference type="ARBA" id="ARBA00022692"/>
    </source>
</evidence>
<dbReference type="GO" id="GO:0005283">
    <property type="term" value="F:amino acid:sodium symporter activity"/>
    <property type="evidence" value="ECO:0007669"/>
    <property type="project" value="TreeGrafter"/>
</dbReference>
<feature type="disulfide bond" evidence="7">
    <location>
        <begin position="192"/>
        <end position="199"/>
    </location>
</feature>
<dbReference type="Pfam" id="PF00209">
    <property type="entry name" value="SNF"/>
    <property type="match status" value="1"/>
</dbReference>
<gene>
    <name evidence="8" type="ORF">PACLA_8A074595</name>
</gene>
<evidence type="ECO:0000313" key="9">
    <source>
        <dbReference type="Proteomes" id="UP001152795"/>
    </source>
</evidence>
<keyword evidence="3" id="KW-0812">Transmembrane</keyword>
<dbReference type="GO" id="GO:0005886">
    <property type="term" value="C:plasma membrane"/>
    <property type="evidence" value="ECO:0007669"/>
    <property type="project" value="TreeGrafter"/>
</dbReference>
<evidence type="ECO:0000256" key="4">
    <source>
        <dbReference type="ARBA" id="ARBA00022989"/>
    </source>
</evidence>
<name>A0A7D9I261_PARCT</name>
<evidence type="ECO:0000256" key="6">
    <source>
        <dbReference type="PIRSR" id="PIRSR600175-1"/>
    </source>
</evidence>
<evidence type="ECO:0000256" key="1">
    <source>
        <dbReference type="ARBA" id="ARBA00004141"/>
    </source>
</evidence>
<comment type="caution">
    <text evidence="8">The sequence shown here is derived from an EMBL/GenBank/DDBJ whole genome shotgun (WGS) entry which is preliminary data.</text>
</comment>
<evidence type="ECO:0000256" key="7">
    <source>
        <dbReference type="PIRSR" id="PIRSR600175-2"/>
    </source>
</evidence>
<keyword evidence="2" id="KW-0813">Transport</keyword>
<dbReference type="GO" id="GO:0046872">
    <property type="term" value="F:metal ion binding"/>
    <property type="evidence" value="ECO:0007669"/>
    <property type="project" value="UniProtKB-KW"/>
</dbReference>
<accession>A0A7D9I261</accession>
<dbReference type="GO" id="GO:0089718">
    <property type="term" value="P:amino acid import across plasma membrane"/>
    <property type="evidence" value="ECO:0007669"/>
    <property type="project" value="TreeGrafter"/>
</dbReference>
<dbReference type="OrthoDB" id="5977369at2759"/>
<dbReference type="Proteomes" id="UP001152795">
    <property type="component" value="Unassembled WGS sequence"/>
</dbReference>
<reference evidence="8" key="1">
    <citation type="submission" date="2020-04" db="EMBL/GenBank/DDBJ databases">
        <authorList>
            <person name="Alioto T."/>
            <person name="Alioto T."/>
            <person name="Gomez Garrido J."/>
        </authorList>
    </citation>
    <scope>NUCLEOTIDE SEQUENCE</scope>
    <source>
        <strain evidence="8">A484AB</strain>
    </source>
</reference>
<dbReference type="NCBIfam" id="NF037979">
    <property type="entry name" value="Na_transp"/>
    <property type="match status" value="1"/>
</dbReference>
<organism evidence="8 9">
    <name type="scientific">Paramuricea clavata</name>
    <name type="common">Red gorgonian</name>
    <name type="synonym">Violescent sea-whip</name>
    <dbReference type="NCBI Taxonomy" id="317549"/>
    <lineage>
        <taxon>Eukaryota</taxon>
        <taxon>Metazoa</taxon>
        <taxon>Cnidaria</taxon>
        <taxon>Anthozoa</taxon>
        <taxon>Octocorallia</taxon>
        <taxon>Malacalcyonacea</taxon>
        <taxon>Plexauridae</taxon>
        <taxon>Paramuricea</taxon>
    </lineage>
</organism>
<evidence type="ECO:0000313" key="8">
    <source>
        <dbReference type="EMBL" id="CAB3995622.1"/>
    </source>
</evidence>
<dbReference type="PRINTS" id="PR00176">
    <property type="entry name" value="NANEUSMPORT"/>
</dbReference>
<keyword evidence="4" id="KW-1133">Transmembrane helix</keyword>
<dbReference type="PROSITE" id="PS50267">
    <property type="entry name" value="NA_NEUROTRAN_SYMP_3"/>
    <property type="match status" value="1"/>
</dbReference>
<dbReference type="InterPro" id="IPR037272">
    <property type="entry name" value="SNS_sf"/>
</dbReference>
<dbReference type="SUPFAM" id="SSF161070">
    <property type="entry name" value="SNF-like"/>
    <property type="match status" value="1"/>
</dbReference>
<keyword evidence="6" id="KW-0915">Sodium</keyword>
<dbReference type="PANTHER" id="PTHR11616">
    <property type="entry name" value="SODIUM/CHLORIDE DEPENDENT TRANSPORTER"/>
    <property type="match status" value="1"/>
</dbReference>
<keyword evidence="7" id="KW-1015">Disulfide bond</keyword>
<proteinExistence type="predicted"/>
<feature type="binding site" evidence="6">
    <location>
        <position position="441"/>
    </location>
    <ligand>
        <name>Na(+)</name>
        <dbReference type="ChEBI" id="CHEBI:29101"/>
        <label>1</label>
    </ligand>
</feature>
<evidence type="ECO:0000256" key="5">
    <source>
        <dbReference type="ARBA" id="ARBA00023136"/>
    </source>
</evidence>
<feature type="binding site" evidence="6">
    <location>
        <position position="315"/>
    </location>
    <ligand>
        <name>Na(+)</name>
        <dbReference type="ChEBI" id="CHEBI:29101"/>
        <label>1</label>
    </ligand>
</feature>
<dbReference type="InterPro" id="IPR000175">
    <property type="entry name" value="Na/ntran_symport"/>
</dbReference>
<evidence type="ECO:0000256" key="2">
    <source>
        <dbReference type="ARBA" id="ARBA00022448"/>
    </source>
</evidence>
<dbReference type="PANTHER" id="PTHR11616:SF241">
    <property type="entry name" value="SODIUM- AND CHLORIDE-DEPENDENT GLYCINE TRANSPORTER 2"/>
    <property type="match status" value="1"/>
</dbReference>
<comment type="subcellular location">
    <subcellularLocation>
        <location evidence="1">Membrane</location>
        <topology evidence="1">Multi-pass membrane protein</topology>
    </subcellularLocation>
</comment>